<comment type="caution">
    <text evidence="1">The sequence shown here is derived from an EMBL/GenBank/DDBJ whole genome shotgun (WGS) entry which is preliminary data.</text>
</comment>
<evidence type="ECO:0000313" key="1">
    <source>
        <dbReference type="EMBL" id="KAJ7191863.1"/>
    </source>
</evidence>
<dbReference type="AlphaFoldDB" id="A0AAD6UPN5"/>
<name>A0AAD6UPN5_9AGAR</name>
<dbReference type="Proteomes" id="UP001219525">
    <property type="component" value="Unassembled WGS sequence"/>
</dbReference>
<protein>
    <recommendedName>
        <fullName evidence="3">F-box domain-containing protein</fullName>
    </recommendedName>
</protein>
<reference evidence="1" key="1">
    <citation type="submission" date="2023-03" db="EMBL/GenBank/DDBJ databases">
        <title>Massive genome expansion in bonnet fungi (Mycena s.s.) driven by repeated elements and novel gene families across ecological guilds.</title>
        <authorList>
            <consortium name="Lawrence Berkeley National Laboratory"/>
            <person name="Harder C.B."/>
            <person name="Miyauchi S."/>
            <person name="Viragh M."/>
            <person name="Kuo A."/>
            <person name="Thoen E."/>
            <person name="Andreopoulos B."/>
            <person name="Lu D."/>
            <person name="Skrede I."/>
            <person name="Drula E."/>
            <person name="Henrissat B."/>
            <person name="Morin E."/>
            <person name="Kohler A."/>
            <person name="Barry K."/>
            <person name="LaButti K."/>
            <person name="Morin E."/>
            <person name="Salamov A."/>
            <person name="Lipzen A."/>
            <person name="Mereny Z."/>
            <person name="Hegedus B."/>
            <person name="Baldrian P."/>
            <person name="Stursova M."/>
            <person name="Weitz H."/>
            <person name="Taylor A."/>
            <person name="Grigoriev I.V."/>
            <person name="Nagy L.G."/>
            <person name="Martin F."/>
            <person name="Kauserud H."/>
        </authorList>
    </citation>
    <scope>NUCLEOTIDE SEQUENCE</scope>
    <source>
        <strain evidence="1">9144</strain>
    </source>
</reference>
<dbReference type="EMBL" id="JARJCW010000127">
    <property type="protein sequence ID" value="KAJ7191863.1"/>
    <property type="molecule type" value="Genomic_DNA"/>
</dbReference>
<accession>A0AAD6UPN5</accession>
<gene>
    <name evidence="1" type="ORF">GGX14DRAFT_596803</name>
</gene>
<evidence type="ECO:0008006" key="3">
    <source>
        <dbReference type="Google" id="ProtNLM"/>
    </source>
</evidence>
<organism evidence="1 2">
    <name type="scientific">Mycena pura</name>
    <dbReference type="NCBI Taxonomy" id="153505"/>
    <lineage>
        <taxon>Eukaryota</taxon>
        <taxon>Fungi</taxon>
        <taxon>Dikarya</taxon>
        <taxon>Basidiomycota</taxon>
        <taxon>Agaricomycotina</taxon>
        <taxon>Agaricomycetes</taxon>
        <taxon>Agaricomycetidae</taxon>
        <taxon>Agaricales</taxon>
        <taxon>Marasmiineae</taxon>
        <taxon>Mycenaceae</taxon>
        <taxon>Mycena</taxon>
    </lineage>
</organism>
<proteinExistence type="predicted"/>
<sequence>MAVCRDSSPGGDTAPPKSAATLRERLAEIESEMAPLQARLAQLATARKLIVDALESIVFPILTIPPEITTEFFVYYVDWANGDPRTHRGGPLVLASVCSSWRSIALNFPKIWSEIHISNSIEGLPGVEKRLRCWLQRAGDHALALDMASSQTPQSIFPLLAPYSIQWETFNFKCMFAVPYPMEEIEGRVPLLCTLTIESDGNPGGDPPQTPITAFSNAPLLREARLVYASARWMTLPWAQLTTLSFIGWKRDCLQILQQTLNLEVLTVTSFDNSHTHPVTSVHCRLDRLRSLTFEYHAYASSIDLLDFLTLPALTHLGVAKERQHTRHAPHLLSFIERSRCPLRSVSFGLVDSEVTRYNAVEIIRCTPSVTELSVQITALADVRKLLERITDLLPNLRKLCIETWDHPDKVEIVGHGSCGSTEGRWTADRWLQEIQFVAQQHSAQSAMSRNF</sequence>
<evidence type="ECO:0000313" key="2">
    <source>
        <dbReference type="Proteomes" id="UP001219525"/>
    </source>
</evidence>
<keyword evidence="2" id="KW-1185">Reference proteome</keyword>